<sequence>MPNCINLPSEHAKLLKCPQNIPNCLEIPSKTCQMIKNSEDWPLIISVDPC</sequence>
<organism evidence="1 2">
    <name type="scientific">Portunus trituberculatus</name>
    <name type="common">Swimming crab</name>
    <name type="synonym">Neptunus trituberculatus</name>
    <dbReference type="NCBI Taxonomy" id="210409"/>
    <lineage>
        <taxon>Eukaryota</taxon>
        <taxon>Metazoa</taxon>
        <taxon>Ecdysozoa</taxon>
        <taxon>Arthropoda</taxon>
        <taxon>Crustacea</taxon>
        <taxon>Multicrustacea</taxon>
        <taxon>Malacostraca</taxon>
        <taxon>Eumalacostraca</taxon>
        <taxon>Eucarida</taxon>
        <taxon>Decapoda</taxon>
        <taxon>Pleocyemata</taxon>
        <taxon>Brachyura</taxon>
        <taxon>Eubrachyura</taxon>
        <taxon>Portunoidea</taxon>
        <taxon>Portunidae</taxon>
        <taxon>Portuninae</taxon>
        <taxon>Portunus</taxon>
    </lineage>
</organism>
<keyword evidence="2" id="KW-1185">Reference proteome</keyword>
<dbReference type="Proteomes" id="UP000324222">
    <property type="component" value="Unassembled WGS sequence"/>
</dbReference>
<reference evidence="1 2" key="1">
    <citation type="submission" date="2019-05" db="EMBL/GenBank/DDBJ databases">
        <title>Another draft genome of Portunus trituberculatus and its Hox gene families provides insights of decapod evolution.</title>
        <authorList>
            <person name="Jeong J.-H."/>
            <person name="Song I."/>
            <person name="Kim S."/>
            <person name="Choi T."/>
            <person name="Kim D."/>
            <person name="Ryu S."/>
            <person name="Kim W."/>
        </authorList>
    </citation>
    <scope>NUCLEOTIDE SEQUENCE [LARGE SCALE GENOMIC DNA]</scope>
    <source>
        <tissue evidence="1">Muscle</tissue>
    </source>
</reference>
<name>A0A5B7E765_PORTR</name>
<evidence type="ECO:0000313" key="1">
    <source>
        <dbReference type="EMBL" id="MPC28594.1"/>
    </source>
</evidence>
<proteinExistence type="predicted"/>
<gene>
    <name evidence="1" type="ORF">E2C01_021801</name>
</gene>
<evidence type="ECO:0000313" key="2">
    <source>
        <dbReference type="Proteomes" id="UP000324222"/>
    </source>
</evidence>
<dbReference type="EMBL" id="VSRR010001939">
    <property type="protein sequence ID" value="MPC28594.1"/>
    <property type="molecule type" value="Genomic_DNA"/>
</dbReference>
<dbReference type="AlphaFoldDB" id="A0A5B7E765"/>
<protein>
    <submittedName>
        <fullName evidence="1">Uncharacterized protein</fullName>
    </submittedName>
</protein>
<accession>A0A5B7E765</accession>
<comment type="caution">
    <text evidence="1">The sequence shown here is derived from an EMBL/GenBank/DDBJ whole genome shotgun (WGS) entry which is preliminary data.</text>
</comment>